<sequence length="141" mass="14058">MLATCLSGVAFAGPPSTGLGQAWPNTTDVSTSPNWHVYVFTLGGIRYVQVNDLNGNVLGAVGTAGGQFITLPIGAYSQQVSTPQQPAASPSSATPAAAPATVYNDGASTVTATPMSDGTVQLSAAAAESSCDPIDCNIKGP</sequence>
<dbReference type="EMBL" id="QRBF01000005">
    <property type="protein sequence ID" value="RDS82714.1"/>
    <property type="molecule type" value="Genomic_DNA"/>
</dbReference>
<evidence type="ECO:0000313" key="2">
    <source>
        <dbReference type="EMBL" id="RDS82714.1"/>
    </source>
</evidence>
<name>A0A370X2S3_9GAMM</name>
<gene>
    <name evidence="2" type="ORF">DWU99_13410</name>
</gene>
<proteinExistence type="predicted"/>
<dbReference type="Proteomes" id="UP000255334">
    <property type="component" value="Unassembled WGS sequence"/>
</dbReference>
<protein>
    <submittedName>
        <fullName evidence="2">Uncharacterized protein</fullName>
    </submittedName>
</protein>
<reference evidence="2 3" key="1">
    <citation type="submission" date="2018-07" db="EMBL/GenBank/DDBJ databases">
        <title>Dyella monticola sp. nov. and Dyella psychrodurans sp. nov. isolated from monsoon evergreen broad-leaved forest soil of Dinghu Mountain, China.</title>
        <authorList>
            <person name="Gao Z."/>
            <person name="Qiu L."/>
        </authorList>
    </citation>
    <scope>NUCLEOTIDE SEQUENCE [LARGE SCALE GENOMIC DNA]</scope>
    <source>
        <strain evidence="2 3">4MSK11</strain>
    </source>
</reference>
<accession>A0A370X2S3</accession>
<evidence type="ECO:0000313" key="3">
    <source>
        <dbReference type="Proteomes" id="UP000255334"/>
    </source>
</evidence>
<dbReference type="AlphaFoldDB" id="A0A370X2S3"/>
<keyword evidence="3" id="KW-1185">Reference proteome</keyword>
<evidence type="ECO:0000256" key="1">
    <source>
        <dbReference type="SAM" id="MobiDB-lite"/>
    </source>
</evidence>
<organism evidence="2 3">
    <name type="scientific">Dyella psychrodurans</name>
    <dbReference type="NCBI Taxonomy" id="1927960"/>
    <lineage>
        <taxon>Bacteria</taxon>
        <taxon>Pseudomonadati</taxon>
        <taxon>Pseudomonadota</taxon>
        <taxon>Gammaproteobacteria</taxon>
        <taxon>Lysobacterales</taxon>
        <taxon>Rhodanobacteraceae</taxon>
        <taxon>Dyella</taxon>
    </lineage>
</organism>
<feature type="region of interest" description="Disordered" evidence="1">
    <location>
        <begin position="80"/>
        <end position="99"/>
    </location>
</feature>
<comment type="caution">
    <text evidence="2">The sequence shown here is derived from an EMBL/GenBank/DDBJ whole genome shotgun (WGS) entry which is preliminary data.</text>
</comment>
<dbReference type="OrthoDB" id="6001268at2"/>